<dbReference type="EMBL" id="KB446543">
    <property type="protein sequence ID" value="EME40998.1"/>
    <property type="molecule type" value="Genomic_DNA"/>
</dbReference>
<dbReference type="AlphaFoldDB" id="N1PEE0"/>
<name>N1PEE0_DOTSN</name>
<reference evidence="3" key="1">
    <citation type="journal article" date="2012" name="PLoS Genet.">
        <title>The genomes of the fungal plant pathogens Cladosporium fulvum and Dothistroma septosporum reveal adaptation to different hosts and lifestyles but also signatures of common ancestry.</title>
        <authorList>
            <person name="de Wit P.J.G.M."/>
            <person name="van der Burgt A."/>
            <person name="Oekmen B."/>
            <person name="Stergiopoulos I."/>
            <person name="Abd-Elsalam K.A."/>
            <person name="Aerts A.L."/>
            <person name="Bahkali A.H."/>
            <person name="Beenen H.G."/>
            <person name="Chettri P."/>
            <person name="Cox M.P."/>
            <person name="Datema E."/>
            <person name="de Vries R.P."/>
            <person name="Dhillon B."/>
            <person name="Ganley A.R."/>
            <person name="Griffiths S.A."/>
            <person name="Guo Y."/>
            <person name="Hamelin R.C."/>
            <person name="Henrissat B."/>
            <person name="Kabir M.S."/>
            <person name="Jashni M.K."/>
            <person name="Kema G."/>
            <person name="Klaubauf S."/>
            <person name="Lapidus A."/>
            <person name="Levasseur A."/>
            <person name="Lindquist E."/>
            <person name="Mehrabi R."/>
            <person name="Ohm R.A."/>
            <person name="Owen T.J."/>
            <person name="Salamov A."/>
            <person name="Schwelm A."/>
            <person name="Schijlen E."/>
            <person name="Sun H."/>
            <person name="van den Burg H.A."/>
            <person name="van Ham R.C.H.J."/>
            <person name="Zhang S."/>
            <person name="Goodwin S.B."/>
            <person name="Grigoriev I.V."/>
            <person name="Collemare J."/>
            <person name="Bradshaw R.E."/>
        </authorList>
    </citation>
    <scope>NUCLEOTIDE SEQUENCE [LARGE SCALE GENOMIC DNA]</scope>
    <source>
        <strain evidence="3">NZE10 / CBS 128990</strain>
    </source>
</reference>
<protein>
    <submittedName>
        <fullName evidence="2">Uncharacterized protein</fullName>
    </submittedName>
</protein>
<sequence>MCCNRRNRNRQSLAFNALQVASEKYPKRQEQKRIATSAASLDPHGTSNKYIGDETTAEPPSYEAVISDNQAAQRGPDAKFKASAPSEERKSIPSSLDDEKNVEQYQSWWQQKKAEIAARKAEKWAEKARGRGYVF</sequence>
<organism evidence="2 3">
    <name type="scientific">Dothistroma septosporum (strain NZE10 / CBS 128990)</name>
    <name type="common">Red band needle blight fungus</name>
    <name type="synonym">Mycosphaerella pini</name>
    <dbReference type="NCBI Taxonomy" id="675120"/>
    <lineage>
        <taxon>Eukaryota</taxon>
        <taxon>Fungi</taxon>
        <taxon>Dikarya</taxon>
        <taxon>Ascomycota</taxon>
        <taxon>Pezizomycotina</taxon>
        <taxon>Dothideomycetes</taxon>
        <taxon>Dothideomycetidae</taxon>
        <taxon>Mycosphaerellales</taxon>
        <taxon>Mycosphaerellaceae</taxon>
        <taxon>Dothistroma</taxon>
    </lineage>
</organism>
<feature type="compositionally biased region" description="Basic and acidic residues" evidence="1">
    <location>
        <begin position="24"/>
        <end position="33"/>
    </location>
</feature>
<reference evidence="2 3" key="2">
    <citation type="journal article" date="2012" name="PLoS Pathog.">
        <title>Diverse lifestyles and strategies of plant pathogenesis encoded in the genomes of eighteen Dothideomycetes fungi.</title>
        <authorList>
            <person name="Ohm R.A."/>
            <person name="Feau N."/>
            <person name="Henrissat B."/>
            <person name="Schoch C.L."/>
            <person name="Horwitz B.A."/>
            <person name="Barry K.W."/>
            <person name="Condon B.J."/>
            <person name="Copeland A.C."/>
            <person name="Dhillon B."/>
            <person name="Glaser F."/>
            <person name="Hesse C.N."/>
            <person name="Kosti I."/>
            <person name="LaButti K."/>
            <person name="Lindquist E.A."/>
            <person name="Lucas S."/>
            <person name="Salamov A.A."/>
            <person name="Bradshaw R.E."/>
            <person name="Ciuffetti L."/>
            <person name="Hamelin R.C."/>
            <person name="Kema G.H.J."/>
            <person name="Lawrence C."/>
            <person name="Scott J.A."/>
            <person name="Spatafora J.W."/>
            <person name="Turgeon B.G."/>
            <person name="de Wit P.J.G.M."/>
            <person name="Zhong S."/>
            <person name="Goodwin S.B."/>
            <person name="Grigoriev I.V."/>
        </authorList>
    </citation>
    <scope>NUCLEOTIDE SEQUENCE [LARGE SCALE GENOMIC DNA]</scope>
    <source>
        <strain evidence="3">NZE10 / CBS 128990</strain>
    </source>
</reference>
<gene>
    <name evidence="2" type="ORF">DOTSEDRAFT_74518</name>
</gene>
<evidence type="ECO:0000313" key="2">
    <source>
        <dbReference type="EMBL" id="EME40998.1"/>
    </source>
</evidence>
<dbReference type="OMA" id="MCCTRRT"/>
<dbReference type="Proteomes" id="UP000016933">
    <property type="component" value="Unassembled WGS sequence"/>
</dbReference>
<proteinExistence type="predicted"/>
<evidence type="ECO:0000256" key="1">
    <source>
        <dbReference type="SAM" id="MobiDB-lite"/>
    </source>
</evidence>
<feature type="compositionally biased region" description="Basic and acidic residues" evidence="1">
    <location>
        <begin position="76"/>
        <end position="100"/>
    </location>
</feature>
<evidence type="ECO:0000313" key="3">
    <source>
        <dbReference type="Proteomes" id="UP000016933"/>
    </source>
</evidence>
<dbReference type="HOGENOM" id="CLU_1885723_0_0_1"/>
<keyword evidence="3" id="KW-1185">Reference proteome</keyword>
<accession>N1PEE0</accession>
<feature type="region of interest" description="Disordered" evidence="1">
    <location>
        <begin position="24"/>
        <end position="100"/>
    </location>
</feature>